<sequence length="174" mass="18891">MHRIMVVSSYFRSMSEETKVLTRKRSVKAQLAGTSLLVQSGNLSAEHEEELGSLMRSFLMGLAFGNDAGKDENDNNNLRQARIMAMPNGFFLGAPPNVLGVSKDLKIGYAEGVYLREFLGKAKFGKILTAHGINSHSPMEEDWSCPDTPAAPGVAAKPCPNADDDVTPVMFASR</sequence>
<organism evidence="1 2">
    <name type="scientific">Seminavis robusta</name>
    <dbReference type="NCBI Taxonomy" id="568900"/>
    <lineage>
        <taxon>Eukaryota</taxon>
        <taxon>Sar</taxon>
        <taxon>Stramenopiles</taxon>
        <taxon>Ochrophyta</taxon>
        <taxon>Bacillariophyta</taxon>
        <taxon>Bacillariophyceae</taxon>
        <taxon>Bacillariophycidae</taxon>
        <taxon>Naviculales</taxon>
        <taxon>Naviculaceae</taxon>
        <taxon>Seminavis</taxon>
    </lineage>
</organism>
<dbReference type="AlphaFoldDB" id="A0A9N8DTX5"/>
<keyword evidence="2" id="KW-1185">Reference proteome</keyword>
<proteinExistence type="predicted"/>
<dbReference type="EMBL" id="CAICTM010000353">
    <property type="protein sequence ID" value="CAB9508626.1"/>
    <property type="molecule type" value="Genomic_DNA"/>
</dbReference>
<reference evidence="1" key="1">
    <citation type="submission" date="2020-06" db="EMBL/GenBank/DDBJ databases">
        <authorList>
            <consortium name="Plant Systems Biology data submission"/>
        </authorList>
    </citation>
    <scope>NUCLEOTIDE SEQUENCE</scope>
    <source>
        <strain evidence="1">D6</strain>
    </source>
</reference>
<name>A0A9N8DTX5_9STRA</name>
<dbReference type="Proteomes" id="UP001153069">
    <property type="component" value="Unassembled WGS sequence"/>
</dbReference>
<protein>
    <submittedName>
        <fullName evidence="1">Uncharacterized protein</fullName>
    </submittedName>
</protein>
<gene>
    <name evidence="1" type="ORF">SEMRO_354_G124800.1</name>
</gene>
<comment type="caution">
    <text evidence="1">The sequence shown here is derived from an EMBL/GenBank/DDBJ whole genome shotgun (WGS) entry which is preliminary data.</text>
</comment>
<evidence type="ECO:0000313" key="1">
    <source>
        <dbReference type="EMBL" id="CAB9508626.1"/>
    </source>
</evidence>
<accession>A0A9N8DTX5</accession>
<evidence type="ECO:0000313" key="2">
    <source>
        <dbReference type="Proteomes" id="UP001153069"/>
    </source>
</evidence>